<protein>
    <recommendedName>
        <fullName evidence="4">YhcG PDDEXK nuclease domain-containing protein</fullName>
    </recommendedName>
</protein>
<dbReference type="PANTHER" id="PTHR30547">
    <property type="entry name" value="UNCHARACTERIZED PROTEIN YHCG-RELATED"/>
    <property type="match status" value="1"/>
</dbReference>
<proteinExistence type="predicted"/>
<evidence type="ECO:0008006" key="4">
    <source>
        <dbReference type="Google" id="ProtNLM"/>
    </source>
</evidence>
<reference evidence="3" key="1">
    <citation type="submission" date="2019-03" db="EMBL/GenBank/DDBJ databases">
        <title>Single cell metagenomics reveals metabolic interactions within the superorganism composed of flagellate Streblomastix strix and complex community of Bacteroidetes bacteria on its surface.</title>
        <authorList>
            <person name="Treitli S.C."/>
            <person name="Kolisko M."/>
            <person name="Husnik F."/>
            <person name="Keeling P."/>
            <person name="Hampl V."/>
        </authorList>
    </citation>
    <scope>NUCLEOTIDE SEQUENCE</scope>
    <source>
        <strain evidence="3">STM</strain>
    </source>
</reference>
<dbReference type="AlphaFoldDB" id="A0A5J4R4L4"/>
<evidence type="ECO:0000259" key="2">
    <source>
        <dbReference type="Pfam" id="PF17761"/>
    </source>
</evidence>
<dbReference type="Gene3D" id="3.40.1350.10">
    <property type="match status" value="1"/>
</dbReference>
<dbReference type="EMBL" id="SNRY01001859">
    <property type="protein sequence ID" value="KAA6328200.1"/>
    <property type="molecule type" value="Genomic_DNA"/>
</dbReference>
<feature type="non-terminal residue" evidence="3">
    <location>
        <position position="1"/>
    </location>
</feature>
<dbReference type="InterPro" id="IPR011856">
    <property type="entry name" value="tRNA_endonuc-like_dom_sf"/>
</dbReference>
<evidence type="ECO:0000313" key="3">
    <source>
        <dbReference type="EMBL" id="KAA6328200.1"/>
    </source>
</evidence>
<evidence type="ECO:0000259" key="1">
    <source>
        <dbReference type="Pfam" id="PF06250"/>
    </source>
</evidence>
<dbReference type="InterPro" id="IPR009362">
    <property type="entry name" value="YhcG_C"/>
</dbReference>
<feature type="domain" description="YhcG PDDEXK nuclease" evidence="1">
    <location>
        <begin position="69"/>
        <end position="217"/>
    </location>
</feature>
<sequence length="229" mass="26972">SFTHFVEIIRKDDPLERLFYEVETIKNNWSVRELERAMDTALYVRTGLSINKEVVIGKFKNQKPAQNVDVIRDPYFLEFLGLEERSEYSESELEQAILNHLQQFLIEMGTGFCFEARQKRITFDNTHYRIDLVFYHRILKSHVLIDLKIGKFDHADAGQMNVYLNYFKENEMVEDDNPPIGLILCGDKNETLAKYATFGMDSQLFVSKFLVQLPEKKVLEEFIRRELGK</sequence>
<dbReference type="PANTHER" id="PTHR30547:SF5">
    <property type="entry name" value="NUCLEASE YHCG-RELATED"/>
    <property type="match status" value="1"/>
</dbReference>
<accession>A0A5J4R4L4</accession>
<feature type="domain" description="YhcG N-terminal" evidence="2">
    <location>
        <begin position="2"/>
        <end position="45"/>
    </location>
</feature>
<organism evidence="3">
    <name type="scientific">termite gut metagenome</name>
    <dbReference type="NCBI Taxonomy" id="433724"/>
    <lineage>
        <taxon>unclassified sequences</taxon>
        <taxon>metagenomes</taxon>
        <taxon>organismal metagenomes</taxon>
    </lineage>
</organism>
<dbReference type="InterPro" id="IPR053148">
    <property type="entry name" value="PD-DEXK-like_domain"/>
</dbReference>
<gene>
    <name evidence="3" type="ORF">EZS27_022879</name>
</gene>
<dbReference type="GO" id="GO:0003676">
    <property type="term" value="F:nucleic acid binding"/>
    <property type="evidence" value="ECO:0007669"/>
    <property type="project" value="InterPro"/>
</dbReference>
<dbReference type="Pfam" id="PF17761">
    <property type="entry name" value="DUF1016_N"/>
    <property type="match status" value="1"/>
</dbReference>
<dbReference type="Pfam" id="PF06250">
    <property type="entry name" value="YhcG_C"/>
    <property type="match status" value="1"/>
</dbReference>
<dbReference type="InterPro" id="IPR041527">
    <property type="entry name" value="YhcG_N"/>
</dbReference>
<comment type="caution">
    <text evidence="3">The sequence shown here is derived from an EMBL/GenBank/DDBJ whole genome shotgun (WGS) entry which is preliminary data.</text>
</comment>
<name>A0A5J4R4L4_9ZZZZ</name>